<evidence type="ECO:0000259" key="3">
    <source>
        <dbReference type="Pfam" id="PF13828"/>
    </source>
</evidence>
<keyword evidence="2" id="KW-0812">Transmembrane</keyword>
<feature type="transmembrane region" description="Helical" evidence="2">
    <location>
        <begin position="219"/>
        <end position="246"/>
    </location>
</feature>
<keyword evidence="2" id="KW-0472">Membrane</keyword>
<keyword evidence="5" id="KW-1185">Reference proteome</keyword>
<feature type="compositionally biased region" description="Polar residues" evidence="1">
    <location>
        <begin position="58"/>
        <end position="76"/>
    </location>
</feature>
<dbReference type="Proteomes" id="UP000576792">
    <property type="component" value="Unassembled WGS sequence"/>
</dbReference>
<dbReference type="AlphaFoldDB" id="A0A846S0R1"/>
<dbReference type="InterPro" id="IPR025241">
    <property type="entry name" value="DUF4190"/>
</dbReference>
<evidence type="ECO:0000313" key="4">
    <source>
        <dbReference type="EMBL" id="NJC56543.1"/>
    </source>
</evidence>
<evidence type="ECO:0000256" key="2">
    <source>
        <dbReference type="SAM" id="Phobius"/>
    </source>
</evidence>
<organism evidence="4 5">
    <name type="scientific">Brevibacterium marinum</name>
    <dbReference type="NCBI Taxonomy" id="418643"/>
    <lineage>
        <taxon>Bacteria</taxon>
        <taxon>Bacillati</taxon>
        <taxon>Actinomycetota</taxon>
        <taxon>Actinomycetes</taxon>
        <taxon>Micrococcales</taxon>
        <taxon>Brevibacteriaceae</taxon>
        <taxon>Brevibacterium</taxon>
    </lineage>
</organism>
<feature type="transmembrane region" description="Helical" evidence="2">
    <location>
        <begin position="147"/>
        <end position="170"/>
    </location>
</feature>
<name>A0A846S0R1_9MICO</name>
<accession>A0A846S0R1</accession>
<evidence type="ECO:0000313" key="5">
    <source>
        <dbReference type="Proteomes" id="UP000576792"/>
    </source>
</evidence>
<protein>
    <recommendedName>
        <fullName evidence="3">DUF4190 domain-containing protein</fullName>
    </recommendedName>
</protein>
<evidence type="ECO:0000256" key="1">
    <source>
        <dbReference type="SAM" id="MobiDB-lite"/>
    </source>
</evidence>
<proteinExistence type="predicted"/>
<gene>
    <name evidence="4" type="ORF">BKA07_001578</name>
</gene>
<sequence>MKNVSENPNYRPSDPPQVGSQQFNNGYGSPQPQNGYGSGQYPDQNQYPSQGQYADPNQFPQVQPGSANYGQANAYGNGQPDAYGQPGGYSQAGEYGYSQPGASDYGQSGGYSQPGAYDYGQSGAYSYGQPMSYGAPMGMMRPKANSLSVWAMWMGIIGLGGGFVCSILSMIPVIGILFSIVLMFLWVAPILAVIFGHIARGQIDRTGEDGHSQATAGLIMGYVSIGLGLLAVVVIVGVVGLGVFAAGMGY</sequence>
<dbReference type="Pfam" id="PF13828">
    <property type="entry name" value="DUF4190"/>
    <property type="match status" value="1"/>
</dbReference>
<dbReference type="EMBL" id="JAATJN010000001">
    <property type="protein sequence ID" value="NJC56543.1"/>
    <property type="molecule type" value="Genomic_DNA"/>
</dbReference>
<feature type="compositionally biased region" description="Polar residues" evidence="1">
    <location>
        <begin position="18"/>
        <end position="52"/>
    </location>
</feature>
<feature type="domain" description="DUF4190" evidence="3">
    <location>
        <begin position="167"/>
        <end position="230"/>
    </location>
</feature>
<keyword evidence="2" id="KW-1133">Transmembrane helix</keyword>
<feature type="compositionally biased region" description="Polar residues" evidence="1">
    <location>
        <begin position="1"/>
        <end position="10"/>
    </location>
</feature>
<comment type="caution">
    <text evidence="4">The sequence shown here is derived from an EMBL/GenBank/DDBJ whole genome shotgun (WGS) entry which is preliminary data.</text>
</comment>
<feature type="transmembrane region" description="Helical" evidence="2">
    <location>
        <begin position="176"/>
        <end position="198"/>
    </location>
</feature>
<reference evidence="4 5" key="1">
    <citation type="submission" date="2020-03" db="EMBL/GenBank/DDBJ databases">
        <title>Sequencing the genomes of 1000 actinobacteria strains.</title>
        <authorList>
            <person name="Klenk H.-P."/>
        </authorList>
    </citation>
    <scope>NUCLEOTIDE SEQUENCE [LARGE SCALE GENOMIC DNA]</scope>
    <source>
        <strain evidence="4 5">DSM 18964</strain>
    </source>
</reference>
<dbReference type="RefSeq" id="WP_167950405.1">
    <property type="nucleotide sequence ID" value="NZ_BAAAPQ010000013.1"/>
</dbReference>
<feature type="region of interest" description="Disordered" evidence="1">
    <location>
        <begin position="1"/>
        <end position="90"/>
    </location>
</feature>